<proteinExistence type="predicted"/>
<dbReference type="AlphaFoldDB" id="A0A7K0CJW0"/>
<reference evidence="2 3" key="1">
    <citation type="submission" date="2019-10" db="EMBL/GenBank/DDBJ databases">
        <title>Streptomyces smaragdinus sp. nov. and Streptomyces fabii sp. nov., isolated from the gut of fungus growing-termite Macrotermes natalensis.</title>
        <authorList>
            <person name="Schwitalla J."/>
            <person name="Benndorf R."/>
            <person name="Martin K."/>
            <person name="De Beer W."/>
            <person name="Kaster A.-K."/>
            <person name="Vollmers J."/>
            <person name="Poulsen M."/>
            <person name="Beemelmanns C."/>
        </authorList>
    </citation>
    <scope>NUCLEOTIDE SEQUENCE [LARGE SCALE GENOMIC DNA]</scope>
    <source>
        <strain evidence="2 3">RB5</strain>
    </source>
</reference>
<dbReference type="InterPro" id="IPR001932">
    <property type="entry name" value="PPM-type_phosphatase-like_dom"/>
</dbReference>
<keyword evidence="3" id="KW-1185">Reference proteome</keyword>
<accession>A0A7K0CJW0</accession>
<evidence type="ECO:0000313" key="2">
    <source>
        <dbReference type="EMBL" id="MQY13681.1"/>
    </source>
</evidence>
<organism evidence="2 3">
    <name type="scientific">Streptomyces smaragdinus</name>
    <dbReference type="NCBI Taxonomy" id="2585196"/>
    <lineage>
        <taxon>Bacteria</taxon>
        <taxon>Bacillati</taxon>
        <taxon>Actinomycetota</taxon>
        <taxon>Actinomycetes</taxon>
        <taxon>Kitasatosporales</taxon>
        <taxon>Streptomycetaceae</taxon>
        <taxon>Streptomyces</taxon>
    </lineage>
</organism>
<comment type="caution">
    <text evidence="2">The sequence shown here is derived from an EMBL/GenBank/DDBJ whole genome shotgun (WGS) entry which is preliminary data.</text>
</comment>
<dbReference type="RefSeq" id="WP_153453624.1">
    <property type="nucleotide sequence ID" value="NZ_WEGJ01000014.1"/>
</dbReference>
<protein>
    <recommendedName>
        <fullName evidence="1">PPM-type phosphatase domain-containing protein</fullName>
    </recommendedName>
</protein>
<dbReference type="EMBL" id="WEGJ01000014">
    <property type="protein sequence ID" value="MQY13681.1"/>
    <property type="molecule type" value="Genomic_DNA"/>
</dbReference>
<dbReference type="OrthoDB" id="3190646at2"/>
<gene>
    <name evidence="2" type="ORF">SRB5_38310</name>
</gene>
<sequence length="281" mass="29046">MRIDLVSEAGEPGRPNEDFAAAAVPAGGRGGVVVVLDGVTPPRDGLTGCVHDVPWFCARLGGAVLEALARRDGSPREALAEGVARTAAAHGPGCDLTHVRTPQATVALARWDDERVEYLVLSDAALLVAGADGGVTALLDRRLNELPEGVRALRAAVRALPEGSPERAAARREYVGAVEALRNAEGGFFTAAADPAVAARAVAGALPRAEVTALAALTDGATRYAEVLRLGDWASLLAALGKEGGEAVVRRIRAAESADPDGVAHPRGKRHDDATAVFVEW</sequence>
<dbReference type="Proteomes" id="UP000466345">
    <property type="component" value="Unassembled WGS sequence"/>
</dbReference>
<name>A0A7K0CJW0_9ACTN</name>
<evidence type="ECO:0000313" key="3">
    <source>
        <dbReference type="Proteomes" id="UP000466345"/>
    </source>
</evidence>
<evidence type="ECO:0000259" key="1">
    <source>
        <dbReference type="Pfam" id="PF13672"/>
    </source>
</evidence>
<dbReference type="Pfam" id="PF13672">
    <property type="entry name" value="PP2C_2"/>
    <property type="match status" value="1"/>
</dbReference>
<feature type="domain" description="PPM-type phosphatase" evidence="1">
    <location>
        <begin position="13"/>
        <end position="222"/>
    </location>
</feature>